<accession>A0A0R1RQT4</accession>
<dbReference type="Gene3D" id="1.10.150.130">
    <property type="match status" value="1"/>
</dbReference>
<comment type="similarity">
    <text evidence="1">Belongs to the 'phage' integrase family.</text>
</comment>
<evidence type="ECO:0000256" key="2">
    <source>
        <dbReference type="ARBA" id="ARBA00023125"/>
    </source>
</evidence>
<organism evidence="5 6">
    <name type="scientific">Furfurilactobacillus rossiae DSM 15814</name>
    <dbReference type="NCBI Taxonomy" id="1114972"/>
    <lineage>
        <taxon>Bacteria</taxon>
        <taxon>Bacillati</taxon>
        <taxon>Bacillota</taxon>
        <taxon>Bacilli</taxon>
        <taxon>Lactobacillales</taxon>
        <taxon>Lactobacillaceae</taxon>
        <taxon>Furfurilactobacillus</taxon>
    </lineage>
</organism>
<evidence type="ECO:0000259" key="4">
    <source>
        <dbReference type="PROSITE" id="PS51898"/>
    </source>
</evidence>
<dbReference type="InterPro" id="IPR010998">
    <property type="entry name" value="Integrase_recombinase_N"/>
</dbReference>
<dbReference type="PROSITE" id="PS51898">
    <property type="entry name" value="TYR_RECOMBINASE"/>
    <property type="match status" value="1"/>
</dbReference>
<name>A0A0R1RQT4_9LACO</name>
<dbReference type="InterPro" id="IPR002104">
    <property type="entry name" value="Integrase_catalytic"/>
</dbReference>
<dbReference type="PANTHER" id="PTHR30349:SF41">
    <property type="entry name" value="INTEGRASE_RECOMBINASE PROTEIN MJ0367-RELATED"/>
    <property type="match status" value="1"/>
</dbReference>
<dbReference type="Gene3D" id="1.10.443.10">
    <property type="entry name" value="Intergrase catalytic core"/>
    <property type="match status" value="1"/>
</dbReference>
<dbReference type="GO" id="GO:0015074">
    <property type="term" value="P:DNA integration"/>
    <property type="evidence" value="ECO:0007669"/>
    <property type="project" value="InterPro"/>
</dbReference>
<dbReference type="SUPFAM" id="SSF56349">
    <property type="entry name" value="DNA breaking-rejoining enzymes"/>
    <property type="match status" value="1"/>
</dbReference>
<feature type="domain" description="Tyr recombinase" evidence="4">
    <location>
        <begin position="160"/>
        <end position="366"/>
    </location>
</feature>
<evidence type="ECO:0000256" key="1">
    <source>
        <dbReference type="ARBA" id="ARBA00008857"/>
    </source>
</evidence>
<dbReference type="eggNOG" id="COG0582">
    <property type="taxonomic scope" value="Bacteria"/>
</dbReference>
<dbReference type="Proteomes" id="UP000051999">
    <property type="component" value="Unassembled WGS sequence"/>
</dbReference>
<evidence type="ECO:0000313" key="6">
    <source>
        <dbReference type="Proteomes" id="UP000051999"/>
    </source>
</evidence>
<keyword evidence="3" id="KW-0233">DNA recombination</keyword>
<proteinExistence type="inferred from homology"/>
<dbReference type="CDD" id="cd01189">
    <property type="entry name" value="INT_ICEBs1_C_like"/>
    <property type="match status" value="1"/>
</dbReference>
<sequence length="372" mass="42907">MCHLQDLQAVSSDIAKLSQQGRGSQFWKKKVSAMSFAEYFEWWIDTYKNGRISAITLKKYFAHAKWLKTVAPDMMLHDLDSNRPALQWLLDQYGKNHRHKTVLDFKVHVMESLKSAQDDDLVKAVPKSRLVVPSVESTWSIEHQNEVRNAPKVMTEAEYRMFKSRTDFELGNMLKEKPIYGSNRDTGTCQQFILADIVFLTHTGARFAESLGFKKSDIHDDDGYVDINKTWNYRVPEGGYMPTKNESSVRHAVVDESLIGLMDNFSNWKDKNFGAYPDLPLLVQTDDAKPYNATYNRYLKGLLHEYGVKENQLSIHKLRHTYISYLLTQGISAEMIARQVGHTDTKMIMQVYGHLMAEKEQSDKLKMQSLMS</sequence>
<keyword evidence="6" id="KW-1185">Reference proteome</keyword>
<evidence type="ECO:0000313" key="5">
    <source>
        <dbReference type="EMBL" id="KRL56650.1"/>
    </source>
</evidence>
<dbReference type="Pfam" id="PF00589">
    <property type="entry name" value="Phage_integrase"/>
    <property type="match status" value="1"/>
</dbReference>
<dbReference type="GO" id="GO:0003677">
    <property type="term" value="F:DNA binding"/>
    <property type="evidence" value="ECO:0007669"/>
    <property type="project" value="UniProtKB-KW"/>
</dbReference>
<dbReference type="InterPro" id="IPR050090">
    <property type="entry name" value="Tyrosine_recombinase_XerCD"/>
</dbReference>
<keyword evidence="2" id="KW-0238">DNA-binding</keyword>
<evidence type="ECO:0000256" key="3">
    <source>
        <dbReference type="ARBA" id="ARBA00023172"/>
    </source>
</evidence>
<dbReference type="AlphaFoldDB" id="A0A0R1RQT4"/>
<dbReference type="InterPro" id="IPR013762">
    <property type="entry name" value="Integrase-like_cat_sf"/>
</dbReference>
<dbReference type="GO" id="GO:0006310">
    <property type="term" value="P:DNA recombination"/>
    <property type="evidence" value="ECO:0007669"/>
    <property type="project" value="UniProtKB-KW"/>
</dbReference>
<gene>
    <name evidence="5" type="ORF">FD35_GL001747</name>
</gene>
<reference evidence="5 6" key="1">
    <citation type="journal article" date="2015" name="Genome Announc.">
        <title>Expanding the biotechnology potential of lactobacilli through comparative genomics of 213 strains and associated genera.</title>
        <authorList>
            <person name="Sun Z."/>
            <person name="Harris H.M."/>
            <person name="McCann A."/>
            <person name="Guo C."/>
            <person name="Argimon S."/>
            <person name="Zhang W."/>
            <person name="Yang X."/>
            <person name="Jeffery I.B."/>
            <person name="Cooney J.C."/>
            <person name="Kagawa T.F."/>
            <person name="Liu W."/>
            <person name="Song Y."/>
            <person name="Salvetti E."/>
            <person name="Wrobel A."/>
            <person name="Rasinkangas P."/>
            <person name="Parkhill J."/>
            <person name="Rea M.C."/>
            <person name="O'Sullivan O."/>
            <person name="Ritari J."/>
            <person name="Douillard F.P."/>
            <person name="Paul Ross R."/>
            <person name="Yang R."/>
            <person name="Briner A.E."/>
            <person name="Felis G.E."/>
            <person name="de Vos W.M."/>
            <person name="Barrangou R."/>
            <person name="Klaenhammer T.R."/>
            <person name="Caufield P.W."/>
            <person name="Cui Y."/>
            <person name="Zhang H."/>
            <person name="O'Toole P.W."/>
        </authorList>
    </citation>
    <scope>NUCLEOTIDE SEQUENCE [LARGE SCALE GENOMIC DNA]</scope>
    <source>
        <strain evidence="5 6">DSM 15814</strain>
    </source>
</reference>
<dbReference type="PANTHER" id="PTHR30349">
    <property type="entry name" value="PHAGE INTEGRASE-RELATED"/>
    <property type="match status" value="1"/>
</dbReference>
<dbReference type="PATRIC" id="fig|1114972.6.peg.1780"/>
<comment type="caution">
    <text evidence="5">The sequence shown here is derived from an EMBL/GenBank/DDBJ whole genome shotgun (WGS) entry which is preliminary data.</text>
</comment>
<dbReference type="InterPro" id="IPR011010">
    <property type="entry name" value="DNA_brk_join_enz"/>
</dbReference>
<protein>
    <submittedName>
        <fullName evidence="5">Phage family integrase</fullName>
    </submittedName>
</protein>
<dbReference type="STRING" id="1114972.FD35_GL001747"/>
<dbReference type="EMBL" id="AZFF01000003">
    <property type="protein sequence ID" value="KRL56650.1"/>
    <property type="molecule type" value="Genomic_DNA"/>
</dbReference>